<dbReference type="STRING" id="43989.cce_2336"/>
<dbReference type="KEGG" id="cyt:cce_2336"/>
<proteinExistence type="predicted"/>
<protein>
    <submittedName>
        <fullName evidence="1">Uncharacterized protein</fullName>
    </submittedName>
</protein>
<name>B1WQH5_CROS5</name>
<dbReference type="Proteomes" id="UP000001203">
    <property type="component" value="Chromosome circular"/>
</dbReference>
<dbReference type="HOGENOM" id="CLU_3403085_0_0_3"/>
<reference evidence="1 2" key="1">
    <citation type="journal article" date="2008" name="Proc. Natl. Acad. Sci. U.S.A.">
        <title>The genome of Cyanothece 51142, a unicellular diazotrophic cyanobacterium important in the marine nitrogen cycle.</title>
        <authorList>
            <person name="Welsh E.A."/>
            <person name="Liberton M."/>
            <person name="Stoeckel J."/>
            <person name="Loh T."/>
            <person name="Elvitigala T."/>
            <person name="Wang C."/>
            <person name="Wollam A."/>
            <person name="Fulton R.S."/>
            <person name="Clifton S.W."/>
            <person name="Jacobs J.M."/>
            <person name="Aurora R."/>
            <person name="Ghosh B.K."/>
            <person name="Sherman L.A."/>
            <person name="Smith R.D."/>
            <person name="Wilson R.K."/>
            <person name="Pakrasi H.B."/>
        </authorList>
    </citation>
    <scope>NUCLEOTIDE SEQUENCE [LARGE SCALE GENOMIC DNA]</scope>
    <source>
        <strain evidence="2">ATCC 51142 / BH68</strain>
    </source>
</reference>
<gene>
    <name evidence="1" type="ordered locus">cce_2336</name>
</gene>
<keyword evidence="2" id="KW-1185">Reference proteome</keyword>
<sequence length="30" mass="3377">MPFFLSQPSLVGLLMITIFLLVQGNNLQKN</sequence>
<dbReference type="AlphaFoldDB" id="B1WQH5"/>
<evidence type="ECO:0000313" key="1">
    <source>
        <dbReference type="EMBL" id="ACB51686.1"/>
    </source>
</evidence>
<accession>B1WQH5</accession>
<evidence type="ECO:0000313" key="2">
    <source>
        <dbReference type="Proteomes" id="UP000001203"/>
    </source>
</evidence>
<dbReference type="EMBL" id="CP000806">
    <property type="protein sequence ID" value="ACB51686.1"/>
    <property type="molecule type" value="Genomic_DNA"/>
</dbReference>
<organism evidence="1 2">
    <name type="scientific">Crocosphaera subtropica (strain ATCC 51142 / BH68)</name>
    <name type="common">Cyanothece sp. (strain ATCC 51142)</name>
    <dbReference type="NCBI Taxonomy" id="43989"/>
    <lineage>
        <taxon>Bacteria</taxon>
        <taxon>Bacillati</taxon>
        <taxon>Cyanobacteriota</taxon>
        <taxon>Cyanophyceae</taxon>
        <taxon>Oscillatoriophycideae</taxon>
        <taxon>Chroococcales</taxon>
        <taxon>Aphanothecaceae</taxon>
        <taxon>Crocosphaera</taxon>
        <taxon>Crocosphaera subtropica</taxon>
    </lineage>
</organism>